<dbReference type="PANTHER" id="PTHR36206">
    <property type="entry name" value="ASPERCRYPTIN BIOSYNTHESIS CLUSTER-SPECIFIC TRANSCRIPTION REGULATOR ATNN-RELATED"/>
    <property type="match status" value="1"/>
</dbReference>
<keyword evidence="1" id="KW-0479">Metal-binding</keyword>
<name>A0A0C3GWS8_OIDMZ</name>
<sequence length="484" mass="55396">MEITPQIRHPSASVSRGDGTTFAHSMRRHSSGLDYIPKPSASFTCDELERRYFDLFREQHASNFYGYFEAPFWTRLVLRECHHEPAIRHAIFALAALFKSSRCNISAPIVADEHLNFALVQYGKAVRSLRQNLAGEGARVRLALIASVLFACFESFYGNWKTAAQQIYGGLNFLRQSQAASNVKTSKRRITAQNLAAIEPEVSQALELLNAQLMSFLAVNPLYDYPFDDSEYQGKQDLHILQKLPDQFTTPNDALPSASSLAMSSLLHLRRCAKYTNGDPLRLSTAREQDTLSTAVDRWIKAFRPLLMEASQNLTSPKHLGVLQLHILTVTAKIFISTSIYTEEIMFDQFTRQFQYIVYISRRVLEKEQEFRRSSGLKTQFSMGLIMSLYYIATRCRDYYVRRDAIAVLKEWPLRHLVWDSWQAAKVAEWIVSIEEEGCDRNGFIPEEWRVRMNSLNVEMHSGGRVSVQCTQGSRNHVLKVDLL</sequence>
<dbReference type="PANTHER" id="PTHR36206:SF4">
    <property type="entry name" value="HYPOTHETICAL CONSERVED PROTEIN (EUROFUNG)-RELATED"/>
    <property type="match status" value="1"/>
</dbReference>
<keyword evidence="4" id="KW-0238">DNA-binding</keyword>
<evidence type="ECO:0000256" key="6">
    <source>
        <dbReference type="ARBA" id="ARBA00023242"/>
    </source>
</evidence>
<proteinExistence type="predicted"/>
<reference evidence="7 8" key="1">
    <citation type="submission" date="2014-04" db="EMBL/GenBank/DDBJ databases">
        <authorList>
            <consortium name="DOE Joint Genome Institute"/>
            <person name="Kuo A."/>
            <person name="Martino E."/>
            <person name="Perotto S."/>
            <person name="Kohler A."/>
            <person name="Nagy L.G."/>
            <person name="Floudas D."/>
            <person name="Copeland A."/>
            <person name="Barry K.W."/>
            <person name="Cichocki N."/>
            <person name="Veneault-Fourrey C."/>
            <person name="LaButti K."/>
            <person name="Lindquist E.A."/>
            <person name="Lipzen A."/>
            <person name="Lundell T."/>
            <person name="Morin E."/>
            <person name="Murat C."/>
            <person name="Sun H."/>
            <person name="Tunlid A."/>
            <person name="Henrissat B."/>
            <person name="Grigoriev I.V."/>
            <person name="Hibbett D.S."/>
            <person name="Martin F."/>
            <person name="Nordberg H.P."/>
            <person name="Cantor M.N."/>
            <person name="Hua S.X."/>
        </authorList>
    </citation>
    <scope>NUCLEOTIDE SEQUENCE [LARGE SCALE GENOMIC DNA]</scope>
    <source>
        <strain evidence="7 8">Zn</strain>
    </source>
</reference>
<dbReference type="GO" id="GO:0003677">
    <property type="term" value="F:DNA binding"/>
    <property type="evidence" value="ECO:0007669"/>
    <property type="project" value="UniProtKB-KW"/>
</dbReference>
<keyword evidence="5" id="KW-0804">Transcription</keyword>
<evidence type="ECO:0000313" key="8">
    <source>
        <dbReference type="Proteomes" id="UP000054321"/>
    </source>
</evidence>
<keyword evidence="2" id="KW-0862">Zinc</keyword>
<dbReference type="HOGENOM" id="CLU_011409_2_1_1"/>
<keyword evidence="6" id="KW-0539">Nucleus</keyword>
<keyword evidence="3" id="KW-0805">Transcription regulation</keyword>
<evidence type="ECO:0000256" key="5">
    <source>
        <dbReference type="ARBA" id="ARBA00023163"/>
    </source>
</evidence>
<reference evidence="8" key="2">
    <citation type="submission" date="2015-01" db="EMBL/GenBank/DDBJ databases">
        <title>Evolutionary Origins and Diversification of the Mycorrhizal Mutualists.</title>
        <authorList>
            <consortium name="DOE Joint Genome Institute"/>
            <consortium name="Mycorrhizal Genomics Consortium"/>
            <person name="Kohler A."/>
            <person name="Kuo A."/>
            <person name="Nagy L.G."/>
            <person name="Floudas D."/>
            <person name="Copeland A."/>
            <person name="Barry K.W."/>
            <person name="Cichocki N."/>
            <person name="Veneault-Fourrey C."/>
            <person name="LaButti K."/>
            <person name="Lindquist E.A."/>
            <person name="Lipzen A."/>
            <person name="Lundell T."/>
            <person name="Morin E."/>
            <person name="Murat C."/>
            <person name="Riley R."/>
            <person name="Ohm R."/>
            <person name="Sun H."/>
            <person name="Tunlid A."/>
            <person name="Henrissat B."/>
            <person name="Grigoriev I.V."/>
            <person name="Hibbett D.S."/>
            <person name="Martin F."/>
        </authorList>
    </citation>
    <scope>NUCLEOTIDE SEQUENCE [LARGE SCALE GENOMIC DNA]</scope>
    <source>
        <strain evidence="8">Zn</strain>
    </source>
</reference>
<evidence type="ECO:0008006" key="9">
    <source>
        <dbReference type="Google" id="ProtNLM"/>
    </source>
</evidence>
<evidence type="ECO:0000256" key="2">
    <source>
        <dbReference type="ARBA" id="ARBA00022833"/>
    </source>
</evidence>
<keyword evidence="8" id="KW-1185">Reference proteome</keyword>
<accession>A0A0C3GWS8</accession>
<dbReference type="OrthoDB" id="2593732at2759"/>
<evidence type="ECO:0000256" key="4">
    <source>
        <dbReference type="ARBA" id="ARBA00023125"/>
    </source>
</evidence>
<dbReference type="AlphaFoldDB" id="A0A0C3GWS8"/>
<dbReference type="EMBL" id="KN832886">
    <property type="protein sequence ID" value="KIM95689.1"/>
    <property type="molecule type" value="Genomic_DNA"/>
</dbReference>
<evidence type="ECO:0000256" key="3">
    <source>
        <dbReference type="ARBA" id="ARBA00023015"/>
    </source>
</evidence>
<dbReference type="Proteomes" id="UP000054321">
    <property type="component" value="Unassembled WGS sequence"/>
</dbReference>
<organism evidence="7 8">
    <name type="scientific">Oidiodendron maius (strain Zn)</name>
    <dbReference type="NCBI Taxonomy" id="913774"/>
    <lineage>
        <taxon>Eukaryota</taxon>
        <taxon>Fungi</taxon>
        <taxon>Dikarya</taxon>
        <taxon>Ascomycota</taxon>
        <taxon>Pezizomycotina</taxon>
        <taxon>Leotiomycetes</taxon>
        <taxon>Leotiomycetes incertae sedis</taxon>
        <taxon>Myxotrichaceae</taxon>
        <taxon>Oidiodendron</taxon>
    </lineage>
</organism>
<dbReference type="InterPro" id="IPR052360">
    <property type="entry name" value="Transcr_Regulatory_Proteins"/>
</dbReference>
<evidence type="ECO:0000313" key="7">
    <source>
        <dbReference type="EMBL" id="KIM95689.1"/>
    </source>
</evidence>
<dbReference type="GO" id="GO:0046872">
    <property type="term" value="F:metal ion binding"/>
    <property type="evidence" value="ECO:0007669"/>
    <property type="project" value="UniProtKB-KW"/>
</dbReference>
<gene>
    <name evidence="7" type="ORF">OIDMADRAFT_183712</name>
</gene>
<dbReference type="InParanoid" id="A0A0C3GWS8"/>
<evidence type="ECO:0000256" key="1">
    <source>
        <dbReference type="ARBA" id="ARBA00022723"/>
    </source>
</evidence>
<protein>
    <recommendedName>
        <fullName evidence="9">Transcription factor domain-containing protein</fullName>
    </recommendedName>
</protein>